<dbReference type="PANTHER" id="PTHR43201:SF8">
    <property type="entry name" value="ACYL-COA SYNTHETASE FAMILY MEMBER 3"/>
    <property type="match status" value="1"/>
</dbReference>
<dbReference type="InterPro" id="IPR020845">
    <property type="entry name" value="AMP-binding_CS"/>
</dbReference>
<dbReference type="SUPFAM" id="SSF56801">
    <property type="entry name" value="Acetyl-CoA synthetase-like"/>
    <property type="match status" value="1"/>
</dbReference>
<comment type="similarity">
    <text evidence="1">Belongs to the ATP-dependent AMP-binding enzyme family.</text>
</comment>
<evidence type="ECO:0000256" key="1">
    <source>
        <dbReference type="ARBA" id="ARBA00006432"/>
    </source>
</evidence>
<feature type="compositionally biased region" description="Low complexity" evidence="2">
    <location>
        <begin position="238"/>
        <end position="280"/>
    </location>
</feature>
<dbReference type="GO" id="GO:0016874">
    <property type="term" value="F:ligase activity"/>
    <property type="evidence" value="ECO:0007669"/>
    <property type="project" value="UniProtKB-KW"/>
</dbReference>
<dbReference type="InterPro" id="IPR025110">
    <property type="entry name" value="AMP-bd_C"/>
</dbReference>
<organism evidence="5 6">
    <name type="scientific">Tsukamurella soli</name>
    <dbReference type="NCBI Taxonomy" id="644556"/>
    <lineage>
        <taxon>Bacteria</taxon>
        <taxon>Bacillati</taxon>
        <taxon>Actinomycetota</taxon>
        <taxon>Actinomycetes</taxon>
        <taxon>Mycobacteriales</taxon>
        <taxon>Tsukamurellaceae</taxon>
        <taxon>Tsukamurella</taxon>
    </lineage>
</organism>
<evidence type="ECO:0000313" key="6">
    <source>
        <dbReference type="Proteomes" id="UP001500635"/>
    </source>
</evidence>
<dbReference type="RefSeq" id="WP_345000063.1">
    <property type="nucleotide sequence ID" value="NZ_BAABFR010000100.1"/>
</dbReference>
<evidence type="ECO:0000259" key="4">
    <source>
        <dbReference type="Pfam" id="PF13193"/>
    </source>
</evidence>
<sequence length="434" mass="43432">MSPSPLLTPLPIDTVDSALAGLSALLDGTADAVLPVPAHDAHEARRLGDALGAGAPIDERVALVVATSGTTGTPKGAMLTRDALVASAAGTHLRLGGPGQWLLAMPPHHVAGVQVMLRSLGAGYTPVGIDVTGGFDPASLAAGLARMTGPRRYVSLVPTQLVKVLADPAATATLAEFDGVLIGGAACPVPLREAALAAGIRMVRTYGMSETCGGCVYDGVALPGVEIRLDPGAGSGASGPHHPGAGSGASGPHHSGAGSGASGPHHSGAGSGASGPHQPGRVLLGGATVALGYRGLPDHPAFTHTSLPGPGWFRTDDAGTLTDAPDGRRILAVTGRLDEAISSGGLTVIPQVVEAAIARAPGVVEVAVFGLPDPRLGQRVVAAVVGTATLEDIRDTVTATLDRTAAPREVFHVDELPRRGPGKVDRRALVTRFG</sequence>
<dbReference type="InterPro" id="IPR042099">
    <property type="entry name" value="ANL_N_sf"/>
</dbReference>
<evidence type="ECO:0000259" key="3">
    <source>
        <dbReference type="Pfam" id="PF00501"/>
    </source>
</evidence>
<evidence type="ECO:0000256" key="2">
    <source>
        <dbReference type="SAM" id="MobiDB-lite"/>
    </source>
</evidence>
<dbReference type="EMBL" id="BAABFR010000100">
    <property type="protein sequence ID" value="GAA4402651.1"/>
    <property type="molecule type" value="Genomic_DNA"/>
</dbReference>
<dbReference type="InterPro" id="IPR000873">
    <property type="entry name" value="AMP-dep_synth/lig_dom"/>
</dbReference>
<feature type="domain" description="AMP-dependent synthetase/ligase" evidence="3">
    <location>
        <begin position="58"/>
        <end position="221"/>
    </location>
</feature>
<keyword evidence="6" id="KW-1185">Reference proteome</keyword>
<proteinExistence type="inferred from homology"/>
<gene>
    <name evidence="5" type="primary">menE</name>
    <name evidence="5" type="ORF">GCM10023147_43460</name>
</gene>
<evidence type="ECO:0000313" key="5">
    <source>
        <dbReference type="EMBL" id="GAA4402651.1"/>
    </source>
</evidence>
<accession>A0ABP8K999</accession>
<reference evidence="6" key="1">
    <citation type="journal article" date="2019" name="Int. J. Syst. Evol. Microbiol.">
        <title>The Global Catalogue of Microorganisms (GCM) 10K type strain sequencing project: providing services to taxonomists for standard genome sequencing and annotation.</title>
        <authorList>
            <consortium name="The Broad Institute Genomics Platform"/>
            <consortium name="The Broad Institute Genome Sequencing Center for Infectious Disease"/>
            <person name="Wu L."/>
            <person name="Ma J."/>
        </authorList>
    </citation>
    <scope>NUCLEOTIDE SEQUENCE [LARGE SCALE GENOMIC DNA]</scope>
    <source>
        <strain evidence="6">JCM 17688</strain>
    </source>
</reference>
<dbReference type="Pfam" id="PF00501">
    <property type="entry name" value="AMP-binding"/>
    <property type="match status" value="1"/>
</dbReference>
<dbReference type="Gene3D" id="3.30.300.30">
    <property type="match status" value="1"/>
</dbReference>
<keyword evidence="5" id="KW-0436">Ligase</keyword>
<dbReference type="InterPro" id="IPR045851">
    <property type="entry name" value="AMP-bd_C_sf"/>
</dbReference>
<feature type="domain" description="AMP-binding enzyme C-terminal" evidence="4">
    <location>
        <begin position="353"/>
        <end position="423"/>
    </location>
</feature>
<dbReference type="PROSITE" id="PS00455">
    <property type="entry name" value="AMP_BINDING"/>
    <property type="match status" value="1"/>
</dbReference>
<dbReference type="Proteomes" id="UP001500635">
    <property type="component" value="Unassembled WGS sequence"/>
</dbReference>
<name>A0ABP8K999_9ACTN</name>
<dbReference type="PANTHER" id="PTHR43201">
    <property type="entry name" value="ACYL-COA SYNTHETASE"/>
    <property type="match status" value="1"/>
</dbReference>
<feature type="region of interest" description="Disordered" evidence="2">
    <location>
        <begin position="231"/>
        <end position="281"/>
    </location>
</feature>
<protein>
    <submittedName>
        <fullName evidence="5">O-succinylbenzoate--CoA ligase</fullName>
    </submittedName>
</protein>
<dbReference type="Gene3D" id="3.40.50.12780">
    <property type="entry name" value="N-terminal domain of ligase-like"/>
    <property type="match status" value="1"/>
</dbReference>
<comment type="caution">
    <text evidence="5">The sequence shown here is derived from an EMBL/GenBank/DDBJ whole genome shotgun (WGS) entry which is preliminary data.</text>
</comment>
<dbReference type="Pfam" id="PF13193">
    <property type="entry name" value="AMP-binding_C"/>
    <property type="match status" value="1"/>
</dbReference>